<feature type="region of interest" description="Disordered" evidence="1">
    <location>
        <begin position="34"/>
        <end position="67"/>
    </location>
</feature>
<gene>
    <name evidence="3" type="ORF">GCM10010191_35250</name>
</gene>
<feature type="compositionally biased region" description="Low complexity" evidence="1">
    <location>
        <begin position="49"/>
        <end position="67"/>
    </location>
</feature>
<evidence type="ECO:0000256" key="1">
    <source>
        <dbReference type="SAM" id="MobiDB-lite"/>
    </source>
</evidence>
<keyword evidence="2" id="KW-0732">Signal</keyword>
<organism evidence="3 4">
    <name type="scientific">Actinomadura vinacea</name>
    <dbReference type="NCBI Taxonomy" id="115336"/>
    <lineage>
        <taxon>Bacteria</taxon>
        <taxon>Bacillati</taxon>
        <taxon>Actinomycetota</taxon>
        <taxon>Actinomycetes</taxon>
        <taxon>Streptosporangiales</taxon>
        <taxon>Thermomonosporaceae</taxon>
        <taxon>Actinomadura</taxon>
    </lineage>
</organism>
<feature type="signal peptide" evidence="2">
    <location>
        <begin position="1"/>
        <end position="36"/>
    </location>
</feature>
<evidence type="ECO:0000313" key="3">
    <source>
        <dbReference type="EMBL" id="GAA2420864.1"/>
    </source>
</evidence>
<dbReference type="PROSITE" id="PS51257">
    <property type="entry name" value="PROKAR_LIPOPROTEIN"/>
    <property type="match status" value="1"/>
</dbReference>
<feature type="chain" id="PRO_5045429643" description="Nuclear transport factor 2 family protein" evidence="2">
    <location>
        <begin position="37"/>
        <end position="199"/>
    </location>
</feature>
<reference evidence="3 4" key="1">
    <citation type="journal article" date="2019" name="Int. J. Syst. Evol. Microbiol.">
        <title>The Global Catalogue of Microorganisms (GCM) 10K type strain sequencing project: providing services to taxonomists for standard genome sequencing and annotation.</title>
        <authorList>
            <consortium name="The Broad Institute Genomics Platform"/>
            <consortium name="The Broad Institute Genome Sequencing Center for Infectious Disease"/>
            <person name="Wu L."/>
            <person name="Ma J."/>
        </authorList>
    </citation>
    <scope>NUCLEOTIDE SEQUENCE [LARGE SCALE GENOMIC DNA]</scope>
    <source>
        <strain evidence="3 4">JCM 3325</strain>
    </source>
</reference>
<evidence type="ECO:0000313" key="4">
    <source>
        <dbReference type="Proteomes" id="UP001501231"/>
    </source>
</evidence>
<dbReference type="Proteomes" id="UP001501231">
    <property type="component" value="Unassembled WGS sequence"/>
</dbReference>
<dbReference type="EMBL" id="BAAARW010000012">
    <property type="protein sequence ID" value="GAA2420864.1"/>
    <property type="molecule type" value="Genomic_DNA"/>
</dbReference>
<sequence>MAMRARLVRFSPHRPRRVRTTATLALLAAASLSACGSGPSSGTFKPKGSLASTTPGTPTASSPPTAIPTAELTKTVLTRYNEYRKVFKRVYEMNDAAELSTVAMDPLLGEVTRDIAQIRAKGEIWRFTTVSNARVYSRSKDGLTVYVVDCIRTLAGYRFSAKTGKRTGGGPGGAFLHRTAVRYDQGTWKVSDSVRDKKC</sequence>
<comment type="caution">
    <text evidence="3">The sequence shown here is derived from an EMBL/GenBank/DDBJ whole genome shotgun (WGS) entry which is preliminary data.</text>
</comment>
<evidence type="ECO:0000256" key="2">
    <source>
        <dbReference type="SAM" id="SignalP"/>
    </source>
</evidence>
<keyword evidence="4" id="KW-1185">Reference proteome</keyword>
<evidence type="ECO:0008006" key="5">
    <source>
        <dbReference type="Google" id="ProtNLM"/>
    </source>
</evidence>
<protein>
    <recommendedName>
        <fullName evidence="5">Nuclear transport factor 2 family protein</fullName>
    </recommendedName>
</protein>
<proteinExistence type="predicted"/>
<name>A0ABN3J2T8_9ACTN</name>
<accession>A0ABN3J2T8</accession>